<accession>A0A1C4YEB3</accession>
<evidence type="ECO:0000313" key="6">
    <source>
        <dbReference type="EMBL" id="SCF19067.1"/>
    </source>
</evidence>
<feature type="region of interest" description="Disordered" evidence="4">
    <location>
        <begin position="249"/>
        <end position="270"/>
    </location>
</feature>
<dbReference type="Proteomes" id="UP000198228">
    <property type="component" value="Chromosome I"/>
</dbReference>
<dbReference type="PROSITE" id="PS50949">
    <property type="entry name" value="HTH_GNTR"/>
    <property type="match status" value="1"/>
</dbReference>
<keyword evidence="3" id="KW-0804">Transcription</keyword>
<dbReference type="GO" id="GO:0003700">
    <property type="term" value="F:DNA-binding transcription factor activity"/>
    <property type="evidence" value="ECO:0007669"/>
    <property type="project" value="InterPro"/>
</dbReference>
<organism evidence="6 7">
    <name type="scientific">Micromonospora purpureochromogenes</name>
    <dbReference type="NCBI Taxonomy" id="47872"/>
    <lineage>
        <taxon>Bacteria</taxon>
        <taxon>Bacillati</taxon>
        <taxon>Actinomycetota</taxon>
        <taxon>Actinomycetes</taxon>
        <taxon>Micromonosporales</taxon>
        <taxon>Micromonosporaceae</taxon>
        <taxon>Micromonospora</taxon>
    </lineage>
</organism>
<dbReference type="GO" id="GO:0003677">
    <property type="term" value="F:DNA binding"/>
    <property type="evidence" value="ECO:0007669"/>
    <property type="project" value="UniProtKB-KW"/>
</dbReference>
<reference evidence="6 7" key="1">
    <citation type="submission" date="2016-06" db="EMBL/GenBank/DDBJ databases">
        <authorList>
            <person name="Kjaerup R.B."/>
            <person name="Dalgaard T.S."/>
            <person name="Juul-Madsen H.R."/>
        </authorList>
    </citation>
    <scope>NUCLEOTIDE SEQUENCE [LARGE SCALE GENOMIC DNA]</scope>
    <source>
        <strain evidence="6 7">DSM 43821</strain>
    </source>
</reference>
<dbReference type="AlphaFoldDB" id="A0A1C4YEB3"/>
<dbReference type="Gene3D" id="1.10.10.10">
    <property type="entry name" value="Winged helix-like DNA-binding domain superfamily/Winged helix DNA-binding domain"/>
    <property type="match status" value="1"/>
</dbReference>
<dbReference type="SUPFAM" id="SSF48008">
    <property type="entry name" value="GntR ligand-binding domain-like"/>
    <property type="match status" value="1"/>
</dbReference>
<evidence type="ECO:0000256" key="3">
    <source>
        <dbReference type="ARBA" id="ARBA00023163"/>
    </source>
</evidence>
<dbReference type="InterPro" id="IPR011711">
    <property type="entry name" value="GntR_C"/>
</dbReference>
<dbReference type="InterPro" id="IPR008920">
    <property type="entry name" value="TF_FadR/GntR_C"/>
</dbReference>
<dbReference type="SMART" id="SM00345">
    <property type="entry name" value="HTH_GNTR"/>
    <property type="match status" value="1"/>
</dbReference>
<dbReference type="PANTHER" id="PTHR43537">
    <property type="entry name" value="TRANSCRIPTIONAL REGULATOR, GNTR FAMILY"/>
    <property type="match status" value="1"/>
</dbReference>
<gene>
    <name evidence="6" type="ORF">GA0074696_3308</name>
</gene>
<dbReference type="Pfam" id="PF07729">
    <property type="entry name" value="FCD"/>
    <property type="match status" value="1"/>
</dbReference>
<dbReference type="SUPFAM" id="SSF46785">
    <property type="entry name" value="Winged helix' DNA-binding domain"/>
    <property type="match status" value="1"/>
</dbReference>
<dbReference type="InterPro" id="IPR036388">
    <property type="entry name" value="WH-like_DNA-bd_sf"/>
</dbReference>
<evidence type="ECO:0000313" key="7">
    <source>
        <dbReference type="Proteomes" id="UP000198228"/>
    </source>
</evidence>
<sequence length="270" mass="29747">MLRTVDQSSPGVAPVQHAPAEAGLHARVLDHLGTAICGGEVAGGSVLNIDDLVERYGVSRSVIREVLRVLSSMGFVETRRRVGVMIRPAEAWNVFDPQVIRWRLASAGRMAQMRSITELRTAVEPHAAWLAAGRVDHDEASDLVGLAAKMWAAGKAGDEERFLSLDIEFHRRVLVASGNEMFVKLQELVAEVLTGRHHYHLMPHYPDEQALQLHADVAQAIQRRDGERARDAMVRIMEQAFDEMKSMWEQAGEPGQGSLRRAVASIPPGG</sequence>
<evidence type="ECO:0000259" key="5">
    <source>
        <dbReference type="PROSITE" id="PS50949"/>
    </source>
</evidence>
<dbReference type="SMART" id="SM00895">
    <property type="entry name" value="FCD"/>
    <property type="match status" value="1"/>
</dbReference>
<name>A0A1C4YEB3_9ACTN</name>
<protein>
    <submittedName>
        <fullName evidence="6">Transcriptional regulator, GntR family</fullName>
    </submittedName>
</protein>
<keyword evidence="1" id="KW-0805">Transcription regulation</keyword>
<evidence type="ECO:0000256" key="1">
    <source>
        <dbReference type="ARBA" id="ARBA00023015"/>
    </source>
</evidence>
<dbReference type="Pfam" id="PF00392">
    <property type="entry name" value="GntR"/>
    <property type="match status" value="1"/>
</dbReference>
<feature type="domain" description="HTH gntR-type" evidence="5">
    <location>
        <begin position="22"/>
        <end position="89"/>
    </location>
</feature>
<keyword evidence="2" id="KW-0238">DNA-binding</keyword>
<dbReference type="Gene3D" id="1.20.120.530">
    <property type="entry name" value="GntR ligand-binding domain-like"/>
    <property type="match status" value="1"/>
</dbReference>
<dbReference type="PANTHER" id="PTHR43537:SF44">
    <property type="entry name" value="GNTR FAMILY REGULATORY PROTEIN"/>
    <property type="match status" value="1"/>
</dbReference>
<proteinExistence type="predicted"/>
<evidence type="ECO:0000256" key="4">
    <source>
        <dbReference type="SAM" id="MobiDB-lite"/>
    </source>
</evidence>
<evidence type="ECO:0000256" key="2">
    <source>
        <dbReference type="ARBA" id="ARBA00023125"/>
    </source>
</evidence>
<dbReference type="InterPro" id="IPR036390">
    <property type="entry name" value="WH_DNA-bd_sf"/>
</dbReference>
<dbReference type="InterPro" id="IPR000524">
    <property type="entry name" value="Tscrpt_reg_HTH_GntR"/>
</dbReference>
<dbReference type="EMBL" id="LT607410">
    <property type="protein sequence ID" value="SCF19067.1"/>
    <property type="molecule type" value="Genomic_DNA"/>
</dbReference>